<keyword evidence="1" id="KW-0175">Coiled coil</keyword>
<comment type="caution">
    <text evidence="2">The sequence shown here is derived from an EMBL/GenBank/DDBJ whole genome shotgun (WGS) entry which is preliminary data.</text>
</comment>
<evidence type="ECO:0000313" key="3">
    <source>
        <dbReference type="Proteomes" id="UP000284417"/>
    </source>
</evidence>
<protein>
    <submittedName>
        <fullName evidence="2">Transposase</fullName>
    </submittedName>
</protein>
<evidence type="ECO:0000313" key="2">
    <source>
        <dbReference type="EMBL" id="RHL01019.1"/>
    </source>
</evidence>
<name>A0A415I045_9BACE</name>
<sequence length="126" mass="15045">MEELKKKYTPYTESERMSYIREYLSTSETKYQFAKRTGICRRLLILWLDKYHINDKVMSTEQPSLRKDSDESLNELEKELAALRAENRKLQRALQEESLRHEACEELINLAESTYHIKVRKNSDAK</sequence>
<dbReference type="InterPro" id="IPR009057">
    <property type="entry name" value="Homeodomain-like_sf"/>
</dbReference>
<dbReference type="AlphaFoldDB" id="A0A415I045"/>
<gene>
    <name evidence="2" type="ORF">DW042_02850</name>
</gene>
<dbReference type="RefSeq" id="WP_004304438.1">
    <property type="nucleotide sequence ID" value="NZ_BAABZH010000001.1"/>
</dbReference>
<dbReference type="SUPFAM" id="SSF46689">
    <property type="entry name" value="Homeodomain-like"/>
    <property type="match status" value="1"/>
</dbReference>
<dbReference type="EMBL" id="QROC01000003">
    <property type="protein sequence ID" value="RHL01019.1"/>
    <property type="molecule type" value="Genomic_DNA"/>
</dbReference>
<proteinExistence type="predicted"/>
<accession>A0A415I045</accession>
<feature type="coiled-coil region" evidence="1">
    <location>
        <begin position="66"/>
        <end position="107"/>
    </location>
</feature>
<reference evidence="2 3" key="1">
    <citation type="submission" date="2018-08" db="EMBL/GenBank/DDBJ databases">
        <title>A genome reference for cultivated species of the human gut microbiota.</title>
        <authorList>
            <person name="Zou Y."/>
            <person name="Xue W."/>
            <person name="Luo G."/>
        </authorList>
    </citation>
    <scope>NUCLEOTIDE SEQUENCE [LARGE SCALE GENOMIC DNA]</scope>
    <source>
        <strain evidence="2 3">AF39-6AC</strain>
    </source>
</reference>
<organism evidence="2 3">
    <name type="scientific">Bacteroides xylanisolvens</name>
    <dbReference type="NCBI Taxonomy" id="371601"/>
    <lineage>
        <taxon>Bacteria</taxon>
        <taxon>Pseudomonadati</taxon>
        <taxon>Bacteroidota</taxon>
        <taxon>Bacteroidia</taxon>
        <taxon>Bacteroidales</taxon>
        <taxon>Bacteroidaceae</taxon>
        <taxon>Bacteroides</taxon>
    </lineage>
</organism>
<evidence type="ECO:0000256" key="1">
    <source>
        <dbReference type="SAM" id="Coils"/>
    </source>
</evidence>
<dbReference type="Proteomes" id="UP000284417">
    <property type="component" value="Unassembled WGS sequence"/>
</dbReference>